<dbReference type="PROSITE" id="PS00409">
    <property type="entry name" value="PROKAR_NTER_METHYL"/>
    <property type="match status" value="1"/>
</dbReference>
<name>A0A1H5AIM6_PSEAG</name>
<gene>
    <name evidence="2" type="ORF">SAMN05421553_2624</name>
</gene>
<dbReference type="InterPro" id="IPR012902">
    <property type="entry name" value="N_methyl_site"/>
</dbReference>
<proteinExistence type="predicted"/>
<dbReference type="OrthoDB" id="8547299at2"/>
<evidence type="ECO:0000313" key="2">
    <source>
        <dbReference type="EMBL" id="SED42102.1"/>
    </source>
</evidence>
<evidence type="ECO:0000256" key="1">
    <source>
        <dbReference type="SAM" id="Phobius"/>
    </source>
</evidence>
<dbReference type="RefSeq" id="WP_090381616.1">
    <property type="nucleotide sequence ID" value="NZ_CP156749.1"/>
</dbReference>
<reference evidence="3" key="1">
    <citation type="submission" date="2016-10" db="EMBL/GenBank/DDBJ databases">
        <authorList>
            <person name="Varghese N."/>
            <person name="Submissions S."/>
        </authorList>
    </citation>
    <scope>NUCLEOTIDE SEQUENCE [LARGE SCALE GENOMIC DNA]</scope>
    <source>
        <strain evidence="3">DSM 12111</strain>
    </source>
</reference>
<dbReference type="EMBL" id="FNSC01000001">
    <property type="protein sequence ID" value="SED42102.1"/>
    <property type="molecule type" value="Genomic_DNA"/>
</dbReference>
<keyword evidence="1" id="KW-1133">Transmembrane helix</keyword>
<protein>
    <submittedName>
        <fullName evidence="2">Type IV pilus assembly protein PilV</fullName>
    </submittedName>
</protein>
<dbReference type="STRING" id="53406.SAMN05421553_2624"/>
<accession>A0A1H5AIM6</accession>
<dbReference type="Proteomes" id="UP000242849">
    <property type="component" value="Unassembled WGS sequence"/>
</dbReference>
<keyword evidence="1" id="KW-0472">Membrane</keyword>
<dbReference type="InterPro" id="IPR013362">
    <property type="entry name" value="Pilus_4_PilV"/>
</dbReference>
<evidence type="ECO:0000313" key="3">
    <source>
        <dbReference type="Proteomes" id="UP000242849"/>
    </source>
</evidence>
<dbReference type="NCBIfam" id="TIGR02532">
    <property type="entry name" value="IV_pilin_GFxxxE"/>
    <property type="match status" value="1"/>
</dbReference>
<sequence>MKHAQGFSLIEVLVTLLITSVGLLGLAGLQVKSLQFNHGAYLRSQANILAYDMADRMRLNKDDARAGQYNILITANKPTASNLETTDQNQWLTLIENTLPSGDGSVSCVSNICTLTITWREAGRDTDDSFTYKTQI</sequence>
<dbReference type="AlphaFoldDB" id="A0A1H5AIM6"/>
<organism evidence="2 3">
    <name type="scientific">Pseudomonas anguilliseptica</name>
    <dbReference type="NCBI Taxonomy" id="53406"/>
    <lineage>
        <taxon>Bacteria</taxon>
        <taxon>Pseudomonadati</taxon>
        <taxon>Pseudomonadota</taxon>
        <taxon>Gammaproteobacteria</taxon>
        <taxon>Pseudomonadales</taxon>
        <taxon>Pseudomonadaceae</taxon>
        <taxon>Pseudomonas</taxon>
    </lineage>
</organism>
<keyword evidence="1" id="KW-0812">Transmembrane</keyword>
<dbReference type="Pfam" id="PF07963">
    <property type="entry name" value="N_methyl"/>
    <property type="match status" value="1"/>
</dbReference>
<dbReference type="NCBIfam" id="TIGR02523">
    <property type="entry name" value="type_IV_pilV"/>
    <property type="match status" value="1"/>
</dbReference>
<keyword evidence="3" id="KW-1185">Reference proteome</keyword>
<feature type="transmembrane region" description="Helical" evidence="1">
    <location>
        <begin position="6"/>
        <end position="29"/>
    </location>
</feature>